<keyword evidence="8" id="KW-0547">Nucleotide-binding</keyword>
<evidence type="ECO:0000259" key="7">
    <source>
        <dbReference type="PROSITE" id="PS50109"/>
    </source>
</evidence>
<evidence type="ECO:0000259" key="6">
    <source>
        <dbReference type="PROSITE" id="PS50042"/>
    </source>
</evidence>
<gene>
    <name evidence="8" type="ORF">GCM10009550_23950</name>
</gene>
<dbReference type="SMART" id="SM00100">
    <property type="entry name" value="cNMP"/>
    <property type="match status" value="1"/>
</dbReference>
<dbReference type="InterPro" id="IPR004358">
    <property type="entry name" value="Sig_transdc_His_kin-like_C"/>
</dbReference>
<feature type="region of interest" description="Disordered" evidence="5">
    <location>
        <begin position="464"/>
        <end position="487"/>
    </location>
</feature>
<dbReference type="PROSITE" id="PS50042">
    <property type="entry name" value="CNMP_BINDING_3"/>
    <property type="match status" value="1"/>
</dbReference>
<dbReference type="Gene3D" id="3.30.565.10">
    <property type="entry name" value="Histidine kinase-like ATPase, C-terminal domain"/>
    <property type="match status" value="1"/>
</dbReference>
<name>A0ABN1QVQ7_9ACTN</name>
<feature type="domain" description="Cyclic nucleotide-binding" evidence="6">
    <location>
        <begin position="15"/>
        <end position="121"/>
    </location>
</feature>
<keyword evidence="8" id="KW-0067">ATP-binding</keyword>
<keyword evidence="3" id="KW-0808">Transferase</keyword>
<dbReference type="EMBL" id="BAAAHH010000007">
    <property type="protein sequence ID" value="GAA0947977.1"/>
    <property type="molecule type" value="Genomic_DNA"/>
</dbReference>
<evidence type="ECO:0000256" key="3">
    <source>
        <dbReference type="ARBA" id="ARBA00022777"/>
    </source>
</evidence>
<comment type="caution">
    <text evidence="8">The sequence shown here is derived from an EMBL/GenBank/DDBJ whole genome shotgun (WGS) entry which is preliminary data.</text>
</comment>
<keyword evidence="9" id="KW-1185">Reference proteome</keyword>
<dbReference type="InterPro" id="IPR018490">
    <property type="entry name" value="cNMP-bd_dom_sf"/>
</dbReference>
<evidence type="ECO:0000256" key="1">
    <source>
        <dbReference type="ARBA" id="ARBA00000085"/>
    </source>
</evidence>
<dbReference type="CDD" id="cd00038">
    <property type="entry name" value="CAP_ED"/>
    <property type="match status" value="1"/>
</dbReference>
<organism evidence="8 9">
    <name type="scientific">Actinocorallia libanotica</name>
    <dbReference type="NCBI Taxonomy" id="46162"/>
    <lineage>
        <taxon>Bacteria</taxon>
        <taxon>Bacillati</taxon>
        <taxon>Actinomycetota</taxon>
        <taxon>Actinomycetes</taxon>
        <taxon>Streptosporangiales</taxon>
        <taxon>Thermomonosporaceae</taxon>
        <taxon>Actinocorallia</taxon>
    </lineage>
</organism>
<dbReference type="InterPro" id="IPR000595">
    <property type="entry name" value="cNMP-bd_dom"/>
</dbReference>
<dbReference type="Pfam" id="PF02518">
    <property type="entry name" value="HATPase_c"/>
    <property type="match status" value="1"/>
</dbReference>
<dbReference type="SUPFAM" id="SSF51206">
    <property type="entry name" value="cAMP-binding domain-like"/>
    <property type="match status" value="1"/>
</dbReference>
<dbReference type="InterPro" id="IPR014710">
    <property type="entry name" value="RmlC-like_jellyroll"/>
</dbReference>
<accession>A0ABN1QVQ7</accession>
<evidence type="ECO:0000313" key="9">
    <source>
        <dbReference type="Proteomes" id="UP001500665"/>
    </source>
</evidence>
<proteinExistence type="predicted"/>
<evidence type="ECO:0000313" key="8">
    <source>
        <dbReference type="EMBL" id="GAA0947977.1"/>
    </source>
</evidence>
<dbReference type="EC" id="2.7.13.3" evidence="2"/>
<feature type="domain" description="Histidine kinase" evidence="7">
    <location>
        <begin position="297"/>
        <end position="468"/>
    </location>
</feature>
<evidence type="ECO:0000256" key="2">
    <source>
        <dbReference type="ARBA" id="ARBA00012438"/>
    </source>
</evidence>
<dbReference type="InterPro" id="IPR003594">
    <property type="entry name" value="HATPase_dom"/>
</dbReference>
<dbReference type="Gene3D" id="1.10.287.130">
    <property type="match status" value="1"/>
</dbReference>
<dbReference type="PANTHER" id="PTHR43065">
    <property type="entry name" value="SENSOR HISTIDINE KINASE"/>
    <property type="match status" value="1"/>
</dbReference>
<dbReference type="RefSeq" id="WP_344239870.1">
    <property type="nucleotide sequence ID" value="NZ_BAAAHH010000007.1"/>
</dbReference>
<protein>
    <recommendedName>
        <fullName evidence="2">histidine kinase</fullName>
        <ecNumber evidence="2">2.7.13.3</ecNumber>
    </recommendedName>
</protein>
<reference evidence="8 9" key="1">
    <citation type="journal article" date="2019" name="Int. J. Syst. Evol. Microbiol.">
        <title>The Global Catalogue of Microorganisms (GCM) 10K type strain sequencing project: providing services to taxonomists for standard genome sequencing and annotation.</title>
        <authorList>
            <consortium name="The Broad Institute Genomics Platform"/>
            <consortium name="The Broad Institute Genome Sequencing Center for Infectious Disease"/>
            <person name="Wu L."/>
            <person name="Ma J."/>
        </authorList>
    </citation>
    <scope>NUCLEOTIDE SEQUENCE [LARGE SCALE GENOMIC DNA]</scope>
    <source>
        <strain evidence="8 9">JCM 10696</strain>
    </source>
</reference>
<dbReference type="InterPro" id="IPR036890">
    <property type="entry name" value="HATPase_C_sf"/>
</dbReference>
<dbReference type="SUPFAM" id="SSF55874">
    <property type="entry name" value="ATPase domain of HSP90 chaperone/DNA topoisomerase II/histidine kinase"/>
    <property type="match status" value="1"/>
</dbReference>
<keyword evidence="4" id="KW-0902">Two-component regulatory system</keyword>
<dbReference type="PANTHER" id="PTHR43065:SF48">
    <property type="entry name" value="HISTIDINE KINASE"/>
    <property type="match status" value="1"/>
</dbReference>
<comment type="catalytic activity">
    <reaction evidence="1">
        <text>ATP + protein L-histidine = ADP + protein N-phospho-L-histidine.</text>
        <dbReference type="EC" id="2.7.13.3"/>
    </reaction>
</comment>
<dbReference type="PROSITE" id="PS50109">
    <property type="entry name" value="HIS_KIN"/>
    <property type="match status" value="1"/>
</dbReference>
<evidence type="ECO:0000256" key="5">
    <source>
        <dbReference type="SAM" id="MobiDB-lite"/>
    </source>
</evidence>
<evidence type="ECO:0000256" key="4">
    <source>
        <dbReference type="ARBA" id="ARBA00023012"/>
    </source>
</evidence>
<keyword evidence="3" id="KW-0418">Kinase</keyword>
<dbReference type="InterPro" id="IPR005467">
    <property type="entry name" value="His_kinase_dom"/>
</dbReference>
<dbReference type="SMART" id="SM00387">
    <property type="entry name" value="HATPase_c"/>
    <property type="match status" value="1"/>
</dbReference>
<dbReference type="Pfam" id="PF00027">
    <property type="entry name" value="cNMP_binding"/>
    <property type="match status" value="1"/>
</dbReference>
<dbReference type="Gene3D" id="2.60.120.10">
    <property type="entry name" value="Jelly Rolls"/>
    <property type="match status" value="1"/>
</dbReference>
<dbReference type="GO" id="GO:0005524">
    <property type="term" value="F:ATP binding"/>
    <property type="evidence" value="ECO:0007669"/>
    <property type="project" value="UniProtKB-KW"/>
</dbReference>
<dbReference type="Proteomes" id="UP001500665">
    <property type="component" value="Unassembled WGS sequence"/>
</dbReference>
<dbReference type="PRINTS" id="PR00344">
    <property type="entry name" value="BCTRLSENSOR"/>
</dbReference>
<sequence length="487" mass="52745">MTERLSPAELRGLFLFERLDDEQLAWLAGHGWVEPAAAGTAVLAEGAPAERLAVLLSGTLRLCQRVGADEVEVNRTDQVGVYAGATRAYLPEGEQQYTATVWAVTDCRFWFLGSADFSEFMHRWFPMAIHLLEGLFLGMRANHAIVGRRQQLLALGALSAGLTHELNNPAAAVVRAAAALRERVGGTRRKLAMLAHDQIDPRMLTLLVGVQEEAVQRIAAAPKLGALAEAEREDELTDWLEDHGVAGAWELAPIFTGAGTTTDFLDRLAESAPPELLEGSVRWLAYTLESELLLAEITESAARISGLVGAARQYSHLDRTPYERVDVHEGLESTLVMLGAKLEGVRVVTEFDRALPPVPVFAGELHQVWTNLIDNAVQAMDGTGTLTLRTSLDADHARVEVCDTGPGVPPELKGRIFEPFFTTKPVGQGTGLGLDISYRIVVGRHGGDLNVESEPGDTRFIVRLPLRDRPSPEEPSPGRGEAAGSAP</sequence>